<accession>A0A9P9DYD2</accession>
<feature type="compositionally biased region" description="Basic residues" evidence="1">
    <location>
        <begin position="39"/>
        <end position="48"/>
    </location>
</feature>
<sequence length="326" mass="36792">MPGPEAILETIEQITTWAFCSPFHAYVFLKDQYNTPERLHKRDRKKALKPPPVTPRKRPLTPPNTTQAPNPQLQSPLFACLPAEIRDLIWREVVLESLRPKRTVEMDVFPHPNPNISASSIHPTPPFTSSPIPLLQSSRRIYAEAISLLYTLPTFLFTSPTTFLAFSTAIPAPRFQSIQSLTFDFHSPRPTSHALWAPLSYRIIPALAGARFTRLPSFGKEKEKEETPFLAALCAVLRGMKGLRRLEVRICRSAVRGAREGERWWKRGLEELDAIGDVGRGRGDEGFRVVIGWVGDEEVVREGGRRGFGRADGGEWGFEVWGGWEE</sequence>
<organism evidence="3 4">
    <name type="scientific">Dendryphion nanum</name>
    <dbReference type="NCBI Taxonomy" id="256645"/>
    <lineage>
        <taxon>Eukaryota</taxon>
        <taxon>Fungi</taxon>
        <taxon>Dikarya</taxon>
        <taxon>Ascomycota</taxon>
        <taxon>Pezizomycotina</taxon>
        <taxon>Dothideomycetes</taxon>
        <taxon>Pleosporomycetidae</taxon>
        <taxon>Pleosporales</taxon>
        <taxon>Torulaceae</taxon>
        <taxon>Dendryphion</taxon>
    </lineage>
</organism>
<name>A0A9P9DYD2_9PLEO</name>
<protein>
    <recommendedName>
        <fullName evidence="2">DUF7730 domain-containing protein</fullName>
    </recommendedName>
</protein>
<keyword evidence="4" id="KW-1185">Reference proteome</keyword>
<gene>
    <name evidence="3" type="ORF">B0J11DRAFT_604122</name>
</gene>
<comment type="caution">
    <text evidence="3">The sequence shown here is derived from an EMBL/GenBank/DDBJ whole genome shotgun (WGS) entry which is preliminary data.</text>
</comment>
<feature type="region of interest" description="Disordered" evidence="1">
    <location>
        <begin position="38"/>
        <end position="73"/>
    </location>
</feature>
<reference evidence="3" key="1">
    <citation type="journal article" date="2021" name="Nat. Commun.">
        <title>Genetic determinants of endophytism in the Arabidopsis root mycobiome.</title>
        <authorList>
            <person name="Mesny F."/>
            <person name="Miyauchi S."/>
            <person name="Thiergart T."/>
            <person name="Pickel B."/>
            <person name="Atanasova L."/>
            <person name="Karlsson M."/>
            <person name="Huettel B."/>
            <person name="Barry K.W."/>
            <person name="Haridas S."/>
            <person name="Chen C."/>
            <person name="Bauer D."/>
            <person name="Andreopoulos W."/>
            <person name="Pangilinan J."/>
            <person name="LaButti K."/>
            <person name="Riley R."/>
            <person name="Lipzen A."/>
            <person name="Clum A."/>
            <person name="Drula E."/>
            <person name="Henrissat B."/>
            <person name="Kohler A."/>
            <person name="Grigoriev I.V."/>
            <person name="Martin F.M."/>
            <person name="Hacquard S."/>
        </authorList>
    </citation>
    <scope>NUCLEOTIDE SEQUENCE</scope>
    <source>
        <strain evidence="3">MPI-CAGE-CH-0243</strain>
    </source>
</reference>
<dbReference type="Proteomes" id="UP000700596">
    <property type="component" value="Unassembled WGS sequence"/>
</dbReference>
<evidence type="ECO:0000313" key="3">
    <source>
        <dbReference type="EMBL" id="KAH7128724.1"/>
    </source>
</evidence>
<evidence type="ECO:0000313" key="4">
    <source>
        <dbReference type="Proteomes" id="UP000700596"/>
    </source>
</evidence>
<evidence type="ECO:0000256" key="1">
    <source>
        <dbReference type="SAM" id="MobiDB-lite"/>
    </source>
</evidence>
<dbReference type="EMBL" id="JAGMWT010000005">
    <property type="protein sequence ID" value="KAH7128724.1"/>
    <property type="molecule type" value="Genomic_DNA"/>
</dbReference>
<proteinExistence type="predicted"/>
<feature type="domain" description="DUF7730" evidence="2">
    <location>
        <begin position="129"/>
        <end position="279"/>
    </location>
</feature>
<dbReference type="Pfam" id="PF24864">
    <property type="entry name" value="DUF7730"/>
    <property type="match status" value="1"/>
</dbReference>
<dbReference type="OrthoDB" id="3800780at2759"/>
<evidence type="ECO:0000259" key="2">
    <source>
        <dbReference type="Pfam" id="PF24864"/>
    </source>
</evidence>
<dbReference type="PANTHER" id="PTHR38790">
    <property type="entry name" value="2EXR DOMAIN-CONTAINING PROTEIN-RELATED"/>
    <property type="match status" value="1"/>
</dbReference>
<feature type="compositionally biased region" description="Low complexity" evidence="1">
    <location>
        <begin position="63"/>
        <end position="73"/>
    </location>
</feature>
<dbReference type="AlphaFoldDB" id="A0A9P9DYD2"/>
<dbReference type="InterPro" id="IPR056632">
    <property type="entry name" value="DUF7730"/>
</dbReference>